<gene>
    <name evidence="3" type="ORF">ETAA8_06440</name>
</gene>
<dbReference type="Proteomes" id="UP000315017">
    <property type="component" value="Chromosome"/>
</dbReference>
<keyword evidence="2" id="KW-0472">Membrane</keyword>
<keyword evidence="2" id="KW-1133">Transmembrane helix</keyword>
<evidence type="ECO:0000313" key="4">
    <source>
        <dbReference type="Proteomes" id="UP000315017"/>
    </source>
</evidence>
<reference evidence="3 4" key="1">
    <citation type="submission" date="2019-02" db="EMBL/GenBank/DDBJ databases">
        <title>Deep-cultivation of Planctomycetes and their phenomic and genomic characterization uncovers novel biology.</title>
        <authorList>
            <person name="Wiegand S."/>
            <person name="Jogler M."/>
            <person name="Boedeker C."/>
            <person name="Pinto D."/>
            <person name="Vollmers J."/>
            <person name="Rivas-Marin E."/>
            <person name="Kohn T."/>
            <person name="Peeters S.H."/>
            <person name="Heuer A."/>
            <person name="Rast P."/>
            <person name="Oberbeckmann S."/>
            <person name="Bunk B."/>
            <person name="Jeske O."/>
            <person name="Meyerdierks A."/>
            <person name="Storesund J.E."/>
            <person name="Kallscheuer N."/>
            <person name="Luecker S."/>
            <person name="Lage O.M."/>
            <person name="Pohl T."/>
            <person name="Merkel B.J."/>
            <person name="Hornburger P."/>
            <person name="Mueller R.-W."/>
            <person name="Bruemmer F."/>
            <person name="Labrenz M."/>
            <person name="Spormann A.M."/>
            <person name="Op den Camp H."/>
            <person name="Overmann J."/>
            <person name="Amann R."/>
            <person name="Jetten M.S.M."/>
            <person name="Mascher T."/>
            <person name="Medema M.H."/>
            <person name="Devos D.P."/>
            <person name="Kaster A.-K."/>
            <person name="Ovreas L."/>
            <person name="Rohde M."/>
            <person name="Galperin M.Y."/>
            <person name="Jogler C."/>
        </authorList>
    </citation>
    <scope>NUCLEOTIDE SEQUENCE [LARGE SCALE GENOMIC DNA]</scope>
    <source>
        <strain evidence="3 4">ETA_A8</strain>
    </source>
</reference>
<dbReference type="RefSeq" id="WP_145084738.1">
    <property type="nucleotide sequence ID" value="NZ_CP036274.1"/>
</dbReference>
<name>A0A517Y5S0_9BACT</name>
<evidence type="ECO:0008006" key="5">
    <source>
        <dbReference type="Google" id="ProtNLM"/>
    </source>
</evidence>
<evidence type="ECO:0000256" key="1">
    <source>
        <dbReference type="SAM" id="MobiDB-lite"/>
    </source>
</evidence>
<evidence type="ECO:0000256" key="2">
    <source>
        <dbReference type="SAM" id="Phobius"/>
    </source>
</evidence>
<organism evidence="3 4">
    <name type="scientific">Anatilimnocola aggregata</name>
    <dbReference type="NCBI Taxonomy" id="2528021"/>
    <lineage>
        <taxon>Bacteria</taxon>
        <taxon>Pseudomonadati</taxon>
        <taxon>Planctomycetota</taxon>
        <taxon>Planctomycetia</taxon>
        <taxon>Pirellulales</taxon>
        <taxon>Pirellulaceae</taxon>
        <taxon>Anatilimnocola</taxon>
    </lineage>
</organism>
<feature type="compositionally biased region" description="Basic residues" evidence="1">
    <location>
        <begin position="132"/>
        <end position="148"/>
    </location>
</feature>
<feature type="region of interest" description="Disordered" evidence="1">
    <location>
        <begin position="126"/>
        <end position="148"/>
    </location>
</feature>
<sequence>MNQSLGPPLAMMMGMACMLAGYLYQSFIPAQAVWTDEQAREYSQNSARLHTATYGKEHDHSKPHSHDAPNLKDEEYVAAKAAFEKSVQARDRALARLEWIKYGLIFTGVIIAGGGVGVVALEKMRSDDAPRPHKKSHKHHEEKKHQHH</sequence>
<proteinExistence type="predicted"/>
<dbReference type="KEGG" id="aagg:ETAA8_06440"/>
<dbReference type="AlphaFoldDB" id="A0A517Y5S0"/>
<dbReference type="EMBL" id="CP036274">
    <property type="protein sequence ID" value="QDU25575.1"/>
    <property type="molecule type" value="Genomic_DNA"/>
</dbReference>
<feature type="transmembrane region" description="Helical" evidence="2">
    <location>
        <begin position="99"/>
        <end position="121"/>
    </location>
</feature>
<keyword evidence="4" id="KW-1185">Reference proteome</keyword>
<evidence type="ECO:0000313" key="3">
    <source>
        <dbReference type="EMBL" id="QDU25575.1"/>
    </source>
</evidence>
<keyword evidence="2" id="KW-0812">Transmembrane</keyword>
<feature type="region of interest" description="Disordered" evidence="1">
    <location>
        <begin position="51"/>
        <end position="70"/>
    </location>
</feature>
<accession>A0A517Y5S0</accession>
<feature type="compositionally biased region" description="Basic and acidic residues" evidence="1">
    <location>
        <begin position="55"/>
        <end position="70"/>
    </location>
</feature>
<protein>
    <recommendedName>
        <fullName evidence="5">Transmembrane protein</fullName>
    </recommendedName>
</protein>